<dbReference type="Pfam" id="PF13416">
    <property type="entry name" value="SBP_bac_8"/>
    <property type="match status" value="1"/>
</dbReference>
<reference evidence="3" key="1">
    <citation type="submission" date="2016-03" db="EMBL/GenBank/DDBJ databases">
        <authorList>
            <person name="Ploux O."/>
        </authorList>
    </citation>
    <scope>NUCLEOTIDE SEQUENCE</scope>
    <source>
        <strain evidence="3">UC10</strain>
    </source>
</reference>
<proteinExistence type="predicted"/>
<organism evidence="3">
    <name type="scientific">uncultured Sphingopyxis sp</name>
    <dbReference type="NCBI Taxonomy" id="310581"/>
    <lineage>
        <taxon>Bacteria</taxon>
        <taxon>Pseudomonadati</taxon>
        <taxon>Pseudomonadota</taxon>
        <taxon>Alphaproteobacteria</taxon>
        <taxon>Sphingomonadales</taxon>
        <taxon>Sphingomonadaceae</taxon>
        <taxon>Sphingopyxis</taxon>
        <taxon>environmental samples</taxon>
    </lineage>
</organism>
<feature type="signal peptide" evidence="2">
    <location>
        <begin position="1"/>
        <end position="17"/>
    </location>
</feature>
<dbReference type="AlphaFoldDB" id="A0A1Y5PQS5"/>
<accession>A0A1Y5PQS5</accession>
<dbReference type="InterPro" id="IPR006059">
    <property type="entry name" value="SBP"/>
</dbReference>
<dbReference type="KEGG" id="sphu:SPPYR_1248"/>
<keyword evidence="1 2" id="KW-0732">Signal</keyword>
<dbReference type="GO" id="GO:0030288">
    <property type="term" value="C:outer membrane-bounded periplasmic space"/>
    <property type="evidence" value="ECO:0007669"/>
    <property type="project" value="TreeGrafter"/>
</dbReference>
<sequence length="361" mass="39938">MATVLLAIAGPAFLISAASPLGNPPKGYPRSYRAIMDAARAERTLVIYSTTDRREAAGLLAAFEKRYPFVRVDYRELSTTTLHNRVIAEARRKQAGADLLWSAAMDLQTKLVNDGYAQAYASPEKPNLPPWAAWKNEAWGTTAEPVVFAYNRKLVPAADVPRTHADLTRLLRAKARFYRGRIATYDPTRSSAGYLFLSQDLQVSRDTVPLMAALGHVKVAAFPTSSQMLTRLGDGRLAFVYNMIGSYALERQSHDANIGVVMPSDYTLIMSRIAIIPEQARHPNAAKLFLDFMLSRIGQAQLAYRYMTPVRADVRARAGARAPASAARALRIGPALIANLDQMKRRRILSQWHAAIGTPRK</sequence>
<dbReference type="PANTHER" id="PTHR30006">
    <property type="entry name" value="THIAMINE-BINDING PERIPLASMIC PROTEIN-RELATED"/>
    <property type="match status" value="1"/>
</dbReference>
<dbReference type="RefSeq" id="WP_295325312.1">
    <property type="nucleotide sequence ID" value="NZ_LT598653.1"/>
</dbReference>
<dbReference type="PANTHER" id="PTHR30006:SF25">
    <property type="entry name" value="PHOSPHOGLYCERATE TRANSPORT REGULATORY PROTEIN PGTC"/>
    <property type="match status" value="1"/>
</dbReference>
<name>A0A1Y5PQS5_9SPHN</name>
<protein>
    <submittedName>
        <fullName evidence="3">ABC Fe3+ siderophore transporter, periplasmic ligand binding protein</fullName>
    </submittedName>
</protein>
<dbReference type="EMBL" id="LT598653">
    <property type="protein sequence ID" value="SBV32368.1"/>
    <property type="molecule type" value="Genomic_DNA"/>
</dbReference>
<dbReference type="SUPFAM" id="SSF53850">
    <property type="entry name" value="Periplasmic binding protein-like II"/>
    <property type="match status" value="1"/>
</dbReference>
<evidence type="ECO:0000313" key="3">
    <source>
        <dbReference type="EMBL" id="SBV32368.1"/>
    </source>
</evidence>
<dbReference type="Gene3D" id="3.40.190.10">
    <property type="entry name" value="Periplasmic binding protein-like II"/>
    <property type="match status" value="2"/>
</dbReference>
<feature type="chain" id="PRO_5013277757" evidence="2">
    <location>
        <begin position="18"/>
        <end position="361"/>
    </location>
</feature>
<evidence type="ECO:0000256" key="2">
    <source>
        <dbReference type="SAM" id="SignalP"/>
    </source>
</evidence>
<gene>
    <name evidence="3" type="ORF">SPPYR_1248</name>
</gene>
<evidence type="ECO:0000256" key="1">
    <source>
        <dbReference type="ARBA" id="ARBA00022729"/>
    </source>
</evidence>